<dbReference type="Gene3D" id="4.10.240.10">
    <property type="entry name" value="Zn(2)-C6 fungal-type DNA-binding domain"/>
    <property type="match status" value="1"/>
</dbReference>
<dbReference type="AlphaFoldDB" id="A0A6A5XBD8"/>
<feature type="region of interest" description="Disordered" evidence="8">
    <location>
        <begin position="80"/>
        <end position="118"/>
    </location>
</feature>
<dbReference type="GO" id="GO:0005634">
    <property type="term" value="C:nucleus"/>
    <property type="evidence" value="ECO:0007669"/>
    <property type="project" value="UniProtKB-SubCell"/>
</dbReference>
<sequence length="737" mass="81876">MVLETPLLRVSRPVAACSRCRAAKVKCDGKLPACTACEKSNRASECSSTNDQFARGKERSYVATLESRVEKLEKKIAEARARRKSSSTLMQDADTATPRRTSVDTLKPPKNISKRAARRKEASDIDELVSDFGLLAVNATARDFYGFTSAMSYARLILSASSKESLPDVSKTLPPRYAATPLIQHYLNNIFTLLPVFDEASLWASVDAVYHLDNIATSFDHWNVRMILAIASLSQSDQRGDTLYSDAVGHVNAALVHAEDVLHPGFISSIQALILLTEYAMLDPHHFDSWTLIGAASRAMVDLGIHQDPSRSTPVARSKLELRRRVYWCVYALDRSTALVQTRAFSFSDESAHVAFPFHTTATSPKHSSPQSQVFLQSFDTALDLFKIREIQSEWYMDLFQSGRDSWQDPYPYIWDAYARMSQWFNDMPGSTLPATKTFFELELLYSYVYILSPSPRIPHIQEYAQRLIFQHCIAYATNLLALLSKPSNTTKPPVTFYDAMRSYMTGRQFVDVLSRNMDVILDPNPPTPPASTAAPASDDPLAPPVQAAPPPFPPPTIPDGHMVPKDPTNAAIDAINDFTTILSNFGLRFGFTHWRDRFQRESSTLLSQLQHRASTSPAQSPPAVNLGLQQPYWMSQPSTSPAQQIFQHHGPTTPPTGYPPQSSPFSTSPYNPSPYAPSSQGHQTSDWTTPSPQPLPEMPQPTEGRVRQAMVFGPGIPSQQAPDNAEAGNSWDGRFQ</sequence>
<evidence type="ECO:0000313" key="11">
    <source>
        <dbReference type="Proteomes" id="UP000799778"/>
    </source>
</evidence>
<feature type="region of interest" description="Disordered" evidence="8">
    <location>
        <begin position="521"/>
        <end position="569"/>
    </location>
</feature>
<evidence type="ECO:0000313" key="10">
    <source>
        <dbReference type="EMBL" id="KAF2010241.1"/>
    </source>
</evidence>
<dbReference type="GeneID" id="54281328"/>
<protein>
    <recommendedName>
        <fullName evidence="9">Zn(2)-C6 fungal-type domain-containing protein</fullName>
    </recommendedName>
</protein>
<dbReference type="PROSITE" id="PS50048">
    <property type="entry name" value="ZN2_CY6_FUNGAL_2"/>
    <property type="match status" value="1"/>
</dbReference>
<evidence type="ECO:0000256" key="1">
    <source>
        <dbReference type="ARBA" id="ARBA00004123"/>
    </source>
</evidence>
<dbReference type="Pfam" id="PF00172">
    <property type="entry name" value="Zn_clus"/>
    <property type="match status" value="1"/>
</dbReference>
<dbReference type="RefSeq" id="XP_033378580.1">
    <property type="nucleotide sequence ID" value="XM_033523931.1"/>
</dbReference>
<dbReference type="Proteomes" id="UP000799778">
    <property type="component" value="Unassembled WGS sequence"/>
</dbReference>
<dbReference type="Pfam" id="PF04082">
    <property type="entry name" value="Fungal_trans"/>
    <property type="match status" value="1"/>
</dbReference>
<evidence type="ECO:0000256" key="6">
    <source>
        <dbReference type="ARBA" id="ARBA00023163"/>
    </source>
</evidence>
<keyword evidence="3" id="KW-0862">Zinc</keyword>
<evidence type="ECO:0000256" key="7">
    <source>
        <dbReference type="ARBA" id="ARBA00023242"/>
    </source>
</evidence>
<dbReference type="GO" id="GO:0008270">
    <property type="term" value="F:zinc ion binding"/>
    <property type="evidence" value="ECO:0007669"/>
    <property type="project" value="InterPro"/>
</dbReference>
<dbReference type="OrthoDB" id="5319458at2759"/>
<dbReference type="GO" id="GO:0043565">
    <property type="term" value="F:sequence-specific DNA binding"/>
    <property type="evidence" value="ECO:0007669"/>
    <property type="project" value="TreeGrafter"/>
</dbReference>
<keyword evidence="5" id="KW-0238">DNA-binding</keyword>
<dbReference type="InterPro" id="IPR001138">
    <property type="entry name" value="Zn2Cys6_DnaBD"/>
</dbReference>
<keyword evidence="2" id="KW-0479">Metal-binding</keyword>
<feature type="compositionally biased region" description="Pro residues" evidence="8">
    <location>
        <begin position="653"/>
        <end position="663"/>
    </location>
</feature>
<dbReference type="CDD" id="cd12148">
    <property type="entry name" value="fungal_TF_MHR"/>
    <property type="match status" value="1"/>
</dbReference>
<evidence type="ECO:0000256" key="3">
    <source>
        <dbReference type="ARBA" id="ARBA00022833"/>
    </source>
</evidence>
<evidence type="ECO:0000256" key="8">
    <source>
        <dbReference type="SAM" id="MobiDB-lite"/>
    </source>
</evidence>
<keyword evidence="11" id="KW-1185">Reference proteome</keyword>
<keyword evidence="7" id="KW-0539">Nucleus</keyword>
<feature type="domain" description="Zn(2)-C6 fungal-type" evidence="9">
    <location>
        <begin position="16"/>
        <end position="48"/>
    </location>
</feature>
<dbReference type="PANTHER" id="PTHR47782:SF2">
    <property type="entry name" value="TRANSCRIPTION FACTOR, PUTATIVE (AFU_ORTHOLOGUE AFUA_4G12570)-RELATED"/>
    <property type="match status" value="1"/>
</dbReference>
<feature type="region of interest" description="Disordered" evidence="8">
    <location>
        <begin position="633"/>
        <end position="737"/>
    </location>
</feature>
<keyword evidence="6" id="KW-0804">Transcription</keyword>
<dbReference type="PROSITE" id="PS00463">
    <property type="entry name" value="ZN2_CY6_FUNGAL_1"/>
    <property type="match status" value="1"/>
</dbReference>
<gene>
    <name evidence="10" type="ORF">BU24DRAFT_357087</name>
</gene>
<name>A0A6A5XBD8_9PLEO</name>
<evidence type="ECO:0000259" key="9">
    <source>
        <dbReference type="PROSITE" id="PS50048"/>
    </source>
</evidence>
<dbReference type="InterPro" id="IPR007219">
    <property type="entry name" value="XnlR_reg_dom"/>
</dbReference>
<reference evidence="10" key="1">
    <citation type="journal article" date="2020" name="Stud. Mycol.">
        <title>101 Dothideomycetes genomes: a test case for predicting lifestyles and emergence of pathogens.</title>
        <authorList>
            <person name="Haridas S."/>
            <person name="Albert R."/>
            <person name="Binder M."/>
            <person name="Bloem J."/>
            <person name="Labutti K."/>
            <person name="Salamov A."/>
            <person name="Andreopoulos B."/>
            <person name="Baker S."/>
            <person name="Barry K."/>
            <person name="Bills G."/>
            <person name="Bluhm B."/>
            <person name="Cannon C."/>
            <person name="Castanera R."/>
            <person name="Culley D."/>
            <person name="Daum C."/>
            <person name="Ezra D."/>
            <person name="Gonzalez J."/>
            <person name="Henrissat B."/>
            <person name="Kuo A."/>
            <person name="Liang C."/>
            <person name="Lipzen A."/>
            <person name="Lutzoni F."/>
            <person name="Magnuson J."/>
            <person name="Mondo S."/>
            <person name="Nolan M."/>
            <person name="Ohm R."/>
            <person name="Pangilinan J."/>
            <person name="Park H.-J."/>
            <person name="Ramirez L."/>
            <person name="Alfaro M."/>
            <person name="Sun H."/>
            <person name="Tritt A."/>
            <person name="Yoshinaga Y."/>
            <person name="Zwiers L.-H."/>
            <person name="Turgeon B."/>
            <person name="Goodwin S."/>
            <person name="Spatafora J."/>
            <person name="Crous P."/>
            <person name="Grigoriev I."/>
        </authorList>
    </citation>
    <scope>NUCLEOTIDE SEQUENCE</scope>
    <source>
        <strain evidence="10">CBS 175.79</strain>
    </source>
</reference>
<evidence type="ECO:0000256" key="4">
    <source>
        <dbReference type="ARBA" id="ARBA00023015"/>
    </source>
</evidence>
<keyword evidence="4" id="KW-0805">Transcription regulation</keyword>
<proteinExistence type="predicted"/>
<evidence type="ECO:0000256" key="2">
    <source>
        <dbReference type="ARBA" id="ARBA00022723"/>
    </source>
</evidence>
<dbReference type="EMBL" id="ML978077">
    <property type="protein sequence ID" value="KAF2010241.1"/>
    <property type="molecule type" value="Genomic_DNA"/>
</dbReference>
<dbReference type="InterPro" id="IPR052202">
    <property type="entry name" value="Yeast_MetPath_Reg"/>
</dbReference>
<feature type="compositionally biased region" description="Low complexity" evidence="8">
    <location>
        <begin position="531"/>
        <end position="541"/>
    </location>
</feature>
<dbReference type="SMART" id="SM00066">
    <property type="entry name" value="GAL4"/>
    <property type="match status" value="1"/>
</dbReference>
<evidence type="ECO:0000256" key="5">
    <source>
        <dbReference type="ARBA" id="ARBA00023125"/>
    </source>
</evidence>
<comment type="subcellular location">
    <subcellularLocation>
        <location evidence="1">Nucleus</location>
    </subcellularLocation>
</comment>
<dbReference type="InterPro" id="IPR036864">
    <property type="entry name" value="Zn2-C6_fun-type_DNA-bd_sf"/>
</dbReference>
<dbReference type="GO" id="GO:0000981">
    <property type="term" value="F:DNA-binding transcription factor activity, RNA polymerase II-specific"/>
    <property type="evidence" value="ECO:0007669"/>
    <property type="project" value="InterPro"/>
</dbReference>
<feature type="compositionally biased region" description="Polar residues" evidence="8">
    <location>
        <begin position="633"/>
        <end position="647"/>
    </location>
</feature>
<dbReference type="GO" id="GO:0006351">
    <property type="term" value="P:DNA-templated transcription"/>
    <property type="evidence" value="ECO:0007669"/>
    <property type="project" value="InterPro"/>
</dbReference>
<feature type="compositionally biased region" description="Pro residues" evidence="8">
    <location>
        <begin position="542"/>
        <end position="558"/>
    </location>
</feature>
<dbReference type="GO" id="GO:0045944">
    <property type="term" value="P:positive regulation of transcription by RNA polymerase II"/>
    <property type="evidence" value="ECO:0007669"/>
    <property type="project" value="TreeGrafter"/>
</dbReference>
<dbReference type="SMART" id="SM00906">
    <property type="entry name" value="Fungal_trans"/>
    <property type="match status" value="1"/>
</dbReference>
<dbReference type="SUPFAM" id="SSF57701">
    <property type="entry name" value="Zn2/Cys6 DNA-binding domain"/>
    <property type="match status" value="1"/>
</dbReference>
<dbReference type="CDD" id="cd00067">
    <property type="entry name" value="GAL4"/>
    <property type="match status" value="1"/>
</dbReference>
<dbReference type="PANTHER" id="PTHR47782">
    <property type="entry name" value="ZN(II)2CYS6 TRANSCRIPTION FACTOR (EUROFUNG)-RELATED"/>
    <property type="match status" value="1"/>
</dbReference>
<accession>A0A6A5XBD8</accession>
<organism evidence="10 11">
    <name type="scientific">Aaosphaeria arxii CBS 175.79</name>
    <dbReference type="NCBI Taxonomy" id="1450172"/>
    <lineage>
        <taxon>Eukaryota</taxon>
        <taxon>Fungi</taxon>
        <taxon>Dikarya</taxon>
        <taxon>Ascomycota</taxon>
        <taxon>Pezizomycotina</taxon>
        <taxon>Dothideomycetes</taxon>
        <taxon>Pleosporomycetidae</taxon>
        <taxon>Pleosporales</taxon>
        <taxon>Pleosporales incertae sedis</taxon>
        <taxon>Aaosphaeria</taxon>
    </lineage>
</organism>